<organism evidence="1 2">
    <name type="scientific">Necator americanus</name>
    <name type="common">Human hookworm</name>
    <dbReference type="NCBI Taxonomy" id="51031"/>
    <lineage>
        <taxon>Eukaryota</taxon>
        <taxon>Metazoa</taxon>
        <taxon>Ecdysozoa</taxon>
        <taxon>Nematoda</taxon>
        <taxon>Chromadorea</taxon>
        <taxon>Rhabditida</taxon>
        <taxon>Rhabditina</taxon>
        <taxon>Rhabditomorpha</taxon>
        <taxon>Strongyloidea</taxon>
        <taxon>Ancylostomatidae</taxon>
        <taxon>Bunostominae</taxon>
        <taxon>Necator</taxon>
    </lineage>
</organism>
<evidence type="ECO:0000313" key="2">
    <source>
        <dbReference type="Proteomes" id="UP000053676"/>
    </source>
</evidence>
<protein>
    <submittedName>
        <fullName evidence="1">Uncharacterized protein</fullName>
    </submittedName>
</protein>
<dbReference type="STRING" id="51031.W2TQZ0"/>
<dbReference type="AlphaFoldDB" id="W2TQZ0"/>
<accession>W2TQZ0</accession>
<dbReference type="OrthoDB" id="2461at2759"/>
<dbReference type="Proteomes" id="UP000053676">
    <property type="component" value="Unassembled WGS sequence"/>
</dbReference>
<dbReference type="Gene3D" id="1.20.120.420">
    <property type="entry name" value="translation initiation factor eif-2b, domain 1"/>
    <property type="match status" value="1"/>
</dbReference>
<keyword evidence="2" id="KW-1185">Reference proteome</keyword>
<evidence type="ECO:0000313" key="1">
    <source>
        <dbReference type="EMBL" id="ETN84470.1"/>
    </source>
</evidence>
<gene>
    <name evidence="1" type="ORF">NECAME_06873</name>
</gene>
<dbReference type="SUPFAM" id="SSF100950">
    <property type="entry name" value="NagB/RpiA/CoA transferase-like"/>
    <property type="match status" value="1"/>
</dbReference>
<dbReference type="InterPro" id="IPR027363">
    <property type="entry name" value="M1Pi_N"/>
</dbReference>
<proteinExistence type="predicted"/>
<sequence length="98" mass="10979">MEFVVNGPIPEDFMMNKGNRLSAFRYDKESNELSVLDQLLLPHRLDFIPVKNTMDAFNVRGAPLIAVVGALGLLVEMTGLDFKTPESLIKFLKIKVSI</sequence>
<name>W2TQZ0_NECAM</name>
<dbReference type="InterPro" id="IPR037171">
    <property type="entry name" value="NagB/RpiA_transferase-like"/>
</dbReference>
<dbReference type="EMBL" id="KI657942">
    <property type="protein sequence ID" value="ETN84470.1"/>
    <property type="molecule type" value="Genomic_DNA"/>
</dbReference>
<reference evidence="2" key="1">
    <citation type="journal article" date="2014" name="Nat. Genet.">
        <title>Genome of the human hookworm Necator americanus.</title>
        <authorList>
            <person name="Tang Y.T."/>
            <person name="Gao X."/>
            <person name="Rosa B.A."/>
            <person name="Abubucker S."/>
            <person name="Hallsworth-Pepin K."/>
            <person name="Martin J."/>
            <person name="Tyagi R."/>
            <person name="Heizer E."/>
            <person name="Zhang X."/>
            <person name="Bhonagiri-Palsikar V."/>
            <person name="Minx P."/>
            <person name="Warren W.C."/>
            <person name="Wang Q."/>
            <person name="Zhan B."/>
            <person name="Hotez P.J."/>
            <person name="Sternberg P.W."/>
            <person name="Dougall A."/>
            <person name="Gaze S.T."/>
            <person name="Mulvenna J."/>
            <person name="Sotillo J."/>
            <person name="Ranganathan S."/>
            <person name="Rabelo E.M."/>
            <person name="Wilson R.K."/>
            <person name="Felgner P.L."/>
            <person name="Bethony J."/>
            <person name="Hawdon J.M."/>
            <person name="Gasser R.B."/>
            <person name="Loukas A."/>
            <person name="Mitreva M."/>
        </authorList>
    </citation>
    <scope>NUCLEOTIDE SEQUENCE [LARGE SCALE GENOMIC DNA]</scope>
</reference>
<dbReference type="KEGG" id="nai:NECAME_06873"/>